<gene>
    <name evidence="1" type="ORF">SAMN04487893_104119</name>
</gene>
<name>A0A1I3PGA9_9FLAO</name>
<organism evidence="1 2">
    <name type="scientific">Myroides guanonis</name>
    <dbReference type="NCBI Taxonomy" id="1150112"/>
    <lineage>
        <taxon>Bacteria</taxon>
        <taxon>Pseudomonadati</taxon>
        <taxon>Bacteroidota</taxon>
        <taxon>Flavobacteriia</taxon>
        <taxon>Flavobacteriales</taxon>
        <taxon>Flavobacteriaceae</taxon>
        <taxon>Myroides</taxon>
    </lineage>
</organism>
<dbReference type="AlphaFoldDB" id="A0A1I3PGA9"/>
<accession>A0A1I3PGA9</accession>
<evidence type="ECO:0000313" key="1">
    <source>
        <dbReference type="EMBL" id="SFJ20595.1"/>
    </source>
</evidence>
<dbReference type="RefSeq" id="WP_090678410.1">
    <property type="nucleotide sequence ID" value="NZ_FORU01000004.1"/>
</dbReference>
<sequence length="351" mass="42132">MKTFLFTFFFFIVYHNTISQSLNYKVYHEKINHAEELYFVKNETDSALTIYDEVFLEFNDFIFLKDFLNAAQISMFEGRNPENYIIPAFRFGFKINDLKHFPILSKLGVEYKKNKLIIKKEEEFRKLYLDNIDVDYLAWIYTLAEEDNKAKNKRDKYFDKVFIPRNIKALEEKISTIGFPGEKFLGIVEDSIFKELGNERYKDFPESQVLSNIMSDTSYYEKMASILVYPFLLHNKCSFAYFRKTFLKEIEKGNMHPRDAAHIFDDNQRYQSRRTPSKEYSYTCNNSTFKYELYYVNDTRTIRTDRTQAEIVKRNKNRAALYLCSIEVDEAKQEFVDKHNFRLFTGHWITR</sequence>
<protein>
    <submittedName>
        <fullName evidence="1">Uncharacterized protein</fullName>
    </submittedName>
</protein>
<dbReference type="OrthoDB" id="1490993at2"/>
<keyword evidence="2" id="KW-1185">Reference proteome</keyword>
<reference evidence="2" key="1">
    <citation type="submission" date="2016-10" db="EMBL/GenBank/DDBJ databases">
        <authorList>
            <person name="Varghese N."/>
            <person name="Submissions S."/>
        </authorList>
    </citation>
    <scope>NUCLEOTIDE SEQUENCE [LARGE SCALE GENOMIC DNA]</scope>
    <source>
        <strain evidence="2">DSM 26542</strain>
    </source>
</reference>
<dbReference type="EMBL" id="FORU01000004">
    <property type="protein sequence ID" value="SFJ20595.1"/>
    <property type="molecule type" value="Genomic_DNA"/>
</dbReference>
<evidence type="ECO:0000313" key="2">
    <source>
        <dbReference type="Proteomes" id="UP000243887"/>
    </source>
</evidence>
<dbReference type="Proteomes" id="UP000243887">
    <property type="component" value="Unassembled WGS sequence"/>
</dbReference>
<proteinExistence type="predicted"/>